<name>A0A132BWA7_9RHOB</name>
<dbReference type="SUPFAM" id="SSF54637">
    <property type="entry name" value="Thioesterase/thiol ester dehydrase-isomerase"/>
    <property type="match status" value="1"/>
</dbReference>
<proteinExistence type="inferred from homology"/>
<keyword evidence="4" id="KW-1185">Reference proteome</keyword>
<evidence type="ECO:0000256" key="2">
    <source>
        <dbReference type="ARBA" id="ARBA00022801"/>
    </source>
</evidence>
<reference evidence="3 4" key="1">
    <citation type="submission" date="2015-12" db="EMBL/GenBank/DDBJ databases">
        <title>Genome sequence of the marine Rhodobacteraceae strain O3.65, Candidatus Tritonibacter horizontis.</title>
        <authorList>
            <person name="Poehlein A."/>
            <person name="Giebel H.A."/>
            <person name="Voget S."/>
            <person name="Brinkhoff T."/>
        </authorList>
    </citation>
    <scope>NUCLEOTIDE SEQUENCE [LARGE SCALE GENOMIC DNA]</scope>
    <source>
        <strain evidence="3 4">O3.65</strain>
    </source>
</reference>
<dbReference type="Gene3D" id="3.10.129.10">
    <property type="entry name" value="Hotdog Thioesterase"/>
    <property type="match status" value="1"/>
</dbReference>
<protein>
    <submittedName>
        <fullName evidence="3">Thioesterase superfamily protein</fullName>
    </submittedName>
</protein>
<comment type="similarity">
    <text evidence="1">Belongs to the 4-hydroxybenzoyl-CoA thioesterase family.</text>
</comment>
<evidence type="ECO:0000313" key="3">
    <source>
        <dbReference type="EMBL" id="KUP92584.1"/>
    </source>
</evidence>
<dbReference type="RefSeq" id="WP_068244155.1">
    <property type="nucleotide sequence ID" value="NZ_LPUY01000074.1"/>
</dbReference>
<dbReference type="PATRIC" id="fig|1768241.3.peg.2676"/>
<dbReference type="GO" id="GO:0047617">
    <property type="term" value="F:fatty acyl-CoA hydrolase activity"/>
    <property type="evidence" value="ECO:0007669"/>
    <property type="project" value="TreeGrafter"/>
</dbReference>
<dbReference type="InterPro" id="IPR029069">
    <property type="entry name" value="HotDog_dom_sf"/>
</dbReference>
<sequence>MDLRYLTPLSPEEQLSQGLPTPVPMAMADRVRFSEIDILQHVNNKAYLDWFEALRVHYYNSLFRKHFDGDAQPRHVVRNADIHYVREMVLGETYITTARVLSFRRTSYTIEQQIWSGDLRATMRGVMVFRSHDGTAGYPIPDSLRQQFRDIDKAEEIG</sequence>
<dbReference type="Proteomes" id="UP000068382">
    <property type="component" value="Unassembled WGS sequence"/>
</dbReference>
<dbReference type="AlphaFoldDB" id="A0A132BWA7"/>
<dbReference type="Pfam" id="PF13279">
    <property type="entry name" value="4HBT_2"/>
    <property type="match status" value="1"/>
</dbReference>
<dbReference type="PANTHER" id="PTHR31793:SF27">
    <property type="entry name" value="NOVEL THIOESTERASE SUPERFAMILY DOMAIN AND SAPOSIN A-TYPE DOMAIN CONTAINING PROTEIN (0610012H03RIK)"/>
    <property type="match status" value="1"/>
</dbReference>
<dbReference type="PANTHER" id="PTHR31793">
    <property type="entry name" value="4-HYDROXYBENZOYL-COA THIOESTERASE FAMILY MEMBER"/>
    <property type="match status" value="1"/>
</dbReference>
<organism evidence="3 4">
    <name type="scientific">Tritonibacter horizontis</name>
    <dbReference type="NCBI Taxonomy" id="1768241"/>
    <lineage>
        <taxon>Bacteria</taxon>
        <taxon>Pseudomonadati</taxon>
        <taxon>Pseudomonadota</taxon>
        <taxon>Alphaproteobacteria</taxon>
        <taxon>Rhodobacterales</taxon>
        <taxon>Paracoccaceae</taxon>
        <taxon>Tritonibacter</taxon>
    </lineage>
</organism>
<keyword evidence="2" id="KW-0378">Hydrolase</keyword>
<gene>
    <name evidence="3" type="ORF">TRIHO_25540</name>
</gene>
<accession>A0A132BWA7</accession>
<comment type="caution">
    <text evidence="3">The sequence shown here is derived from an EMBL/GenBank/DDBJ whole genome shotgun (WGS) entry which is preliminary data.</text>
</comment>
<dbReference type="EMBL" id="LPUY01000074">
    <property type="protein sequence ID" value="KUP92584.1"/>
    <property type="molecule type" value="Genomic_DNA"/>
</dbReference>
<dbReference type="OrthoDB" id="9801517at2"/>
<evidence type="ECO:0000256" key="1">
    <source>
        <dbReference type="ARBA" id="ARBA00005953"/>
    </source>
</evidence>
<dbReference type="CDD" id="cd00586">
    <property type="entry name" value="4HBT"/>
    <property type="match status" value="1"/>
</dbReference>
<evidence type="ECO:0000313" key="4">
    <source>
        <dbReference type="Proteomes" id="UP000068382"/>
    </source>
</evidence>
<dbReference type="InterPro" id="IPR050563">
    <property type="entry name" value="4-hydroxybenzoyl-CoA_TE"/>
</dbReference>